<evidence type="ECO:0000313" key="1">
    <source>
        <dbReference type="EMBL" id="RDV26569.1"/>
    </source>
</evidence>
<sequence length="384" mass="43855">MKINCVGKAPIIIKHLGTIIDVQSTFHPINIQFIDFNSAHKSALDFARDLYNKGARKFVFDCSFEGPALQKEDGSSAPLDLYFQEFFNSCAESKVLFVTQNLNGIDFFNDKYSKYNGSRSVCYNFIIYSYKNRMDFLKSAGDRKKFIDRLGLYDDSKSKILSLNNIAKPHRLVLYSLLNEYFRDDLDFVSFLARNLSVDILESALTLLPDEEMIIRRQFQNLLDFGPKYTKFEKDGVNPRQEGSFPTQLFSNTLLSLVTESEFTSGSVRRVTEKSLKALACGHELLMVGNPGTISYLEQMGFEISSAIFDNSYDSIVCPKGRIKSISENVKAIAELDVGELNRRVKSRTEDKIHNIDNFLGSFRDFSECMKSELIFEMNELMEN</sequence>
<keyword evidence="2" id="KW-1185">Reference proteome</keyword>
<evidence type="ECO:0000313" key="2">
    <source>
        <dbReference type="Proteomes" id="UP000256561"/>
    </source>
</evidence>
<dbReference type="AlphaFoldDB" id="A0A3D8M9C1"/>
<accession>A0A3D8M9C1</accession>
<gene>
    <name evidence="1" type="ORF">DXV75_06125</name>
</gene>
<comment type="caution">
    <text evidence="1">The sequence shown here is derived from an EMBL/GenBank/DDBJ whole genome shotgun (WGS) entry which is preliminary data.</text>
</comment>
<dbReference type="Proteomes" id="UP000256561">
    <property type="component" value="Unassembled WGS sequence"/>
</dbReference>
<name>A0A3D8M9C1_9ALTE</name>
<dbReference type="RefSeq" id="WP_115592523.1">
    <property type="nucleotide sequence ID" value="NZ_QRHA01000004.1"/>
</dbReference>
<reference evidence="2" key="1">
    <citation type="submission" date="2018-08" db="EMBL/GenBank/DDBJ databases">
        <authorList>
            <person name="Zhang J."/>
            <person name="Du Z.-J."/>
        </authorList>
    </citation>
    <scope>NUCLEOTIDE SEQUENCE [LARGE SCALE GENOMIC DNA]</scope>
    <source>
        <strain evidence="2">KCTC 52655</strain>
    </source>
</reference>
<organism evidence="1 2">
    <name type="scientific">Alteromonas aestuariivivens</name>
    <dbReference type="NCBI Taxonomy" id="1938339"/>
    <lineage>
        <taxon>Bacteria</taxon>
        <taxon>Pseudomonadati</taxon>
        <taxon>Pseudomonadota</taxon>
        <taxon>Gammaproteobacteria</taxon>
        <taxon>Alteromonadales</taxon>
        <taxon>Alteromonadaceae</taxon>
        <taxon>Alteromonas/Salinimonas group</taxon>
        <taxon>Alteromonas</taxon>
    </lineage>
</organism>
<protein>
    <submittedName>
        <fullName evidence="1">Uncharacterized protein</fullName>
    </submittedName>
</protein>
<proteinExistence type="predicted"/>
<dbReference type="EMBL" id="QRHA01000004">
    <property type="protein sequence ID" value="RDV26569.1"/>
    <property type="molecule type" value="Genomic_DNA"/>
</dbReference>